<dbReference type="EMBL" id="JAUCMV010000003">
    <property type="protein sequence ID" value="KAK0411903.1"/>
    <property type="molecule type" value="Genomic_DNA"/>
</dbReference>
<evidence type="ECO:0000256" key="2">
    <source>
        <dbReference type="SAM" id="MobiDB-lite"/>
    </source>
</evidence>
<evidence type="ECO:0000259" key="3">
    <source>
        <dbReference type="Pfam" id="PF03914"/>
    </source>
</evidence>
<feature type="compositionally biased region" description="Acidic residues" evidence="2">
    <location>
        <begin position="811"/>
        <end position="822"/>
    </location>
</feature>
<feature type="compositionally biased region" description="Acidic residues" evidence="2">
    <location>
        <begin position="485"/>
        <end position="504"/>
    </location>
</feature>
<feature type="region of interest" description="Disordered" evidence="2">
    <location>
        <begin position="1"/>
        <end position="20"/>
    </location>
</feature>
<dbReference type="GO" id="GO:0005634">
    <property type="term" value="C:nucleus"/>
    <property type="evidence" value="ECO:0007669"/>
    <property type="project" value="TreeGrafter"/>
</dbReference>
<comment type="similarity">
    <text evidence="1">Belongs to the CBF/MAK21 family.</text>
</comment>
<dbReference type="InterPro" id="IPR040155">
    <property type="entry name" value="CEBPZ/Mak21-like"/>
</dbReference>
<feature type="compositionally biased region" description="Acidic residues" evidence="2">
    <location>
        <begin position="747"/>
        <end position="802"/>
    </location>
</feature>
<keyword evidence="5" id="KW-1185">Reference proteome</keyword>
<name>A0AA39LW88_9BILA</name>
<evidence type="ECO:0000256" key="1">
    <source>
        <dbReference type="ARBA" id="ARBA00007797"/>
    </source>
</evidence>
<feature type="region of interest" description="Disordered" evidence="2">
    <location>
        <begin position="480"/>
        <end position="554"/>
    </location>
</feature>
<feature type="compositionally biased region" description="Basic residues" evidence="2">
    <location>
        <begin position="508"/>
        <end position="521"/>
    </location>
</feature>
<feature type="region of interest" description="Disordered" evidence="2">
    <location>
        <begin position="712"/>
        <end position="873"/>
    </location>
</feature>
<dbReference type="Proteomes" id="UP001175271">
    <property type="component" value="Unassembled WGS sequence"/>
</dbReference>
<feature type="compositionally biased region" description="Basic and acidic residues" evidence="2">
    <location>
        <begin position="540"/>
        <end position="549"/>
    </location>
</feature>
<feature type="domain" description="CCAAT-binding factor" evidence="3">
    <location>
        <begin position="369"/>
        <end position="590"/>
    </location>
</feature>
<sequence length="873" mass="99397">MASKKAKSSGSHRPAGPLVKLEEDKEWYDHAYQEKAADESDMLAGAALKELESQATVFLSRDVDLYNKMLRSGKESEAQWLSTVVQKGTQADRTTAMLLQINRSPVHSLFYINSLVNIIDRKNLRQAVDIIKAVHELFGKHLLPPNRKLVPFAKRPLARLNDLCSGNEIAKEKRLIVWKFESDLKQSYETLVRGLESLAGGNVEAISVQSCRTMLDLLAERPEQEQFLLSSLVNRLGHPNSKVAAKVSLYLIELTRRQPNMRLTVVKETERLIYRKNISEKAQMYAVSFMSQIVIGGPEAPTLAVTMLNIYFGLFKILVANKKMDDRISNTLVVATSRAFPYAKEMAKDLLAEIDSLYKLVHVTKYSTSLQALKLIMQVLSASEGVSDRFYAALYGKLLEPHTSSLETQLFTLVYKAIERDPVEERVRAFVKRLLQMALVNRPSYACATLIIVSKIQQAKNILKFTKNADTTLYVRDGEVRTDDASDEEEHFVDAPEPSDDEEEKTQNGKKGKKNKKKKDAKKGTEKEEEEPTKAAGWMHRQEKKDSKHGVSNVYNPSARNPLFCNANQSVDTELVLLAQHYHPSVRVFATNLLEGNAVVYKGDPFHDFSMLRFLERFVFKNPKSKKDDEKNQKKEYRMGIKYKKYEPEGVRGLAVNSEEFVNKKRQQIPADELYLHRFATLKLKKDEKTEEDEWSDAESINSDEFEVMLHKFEPGEDNEEFEVDFGKEFSAENTGRKKGLKRSKGDDDDDDSADDDFEDDVEDAEFDYEGGDDDEDMEGDEDADEDEDPDEDEDMDDDEGGDFNVAGADSDLDDDDEDDFADNIGYAEDAAISADRLEEMMEREEEMESAKGKNKRKTKMNKAKRKMKKARR</sequence>
<dbReference type="PANTHER" id="PTHR12048:SF0">
    <property type="entry name" value="CCAAT_ENHANCER-BINDING PROTEIN ZETA"/>
    <property type="match status" value="1"/>
</dbReference>
<dbReference type="PANTHER" id="PTHR12048">
    <property type="entry name" value="CCAAT-BINDING FACTOR-RELATED"/>
    <property type="match status" value="1"/>
</dbReference>
<dbReference type="Pfam" id="PF03914">
    <property type="entry name" value="CBF"/>
    <property type="match status" value="1"/>
</dbReference>
<feature type="compositionally biased region" description="Basic residues" evidence="2">
    <location>
        <begin position="853"/>
        <end position="873"/>
    </location>
</feature>
<evidence type="ECO:0000313" key="4">
    <source>
        <dbReference type="EMBL" id="KAK0411903.1"/>
    </source>
</evidence>
<dbReference type="InterPro" id="IPR016024">
    <property type="entry name" value="ARM-type_fold"/>
</dbReference>
<dbReference type="SUPFAM" id="SSF48371">
    <property type="entry name" value="ARM repeat"/>
    <property type="match status" value="1"/>
</dbReference>
<dbReference type="AlphaFoldDB" id="A0AA39LW88"/>
<dbReference type="InterPro" id="IPR005612">
    <property type="entry name" value="CCAAT-binding_factor"/>
</dbReference>
<gene>
    <name evidence="4" type="ORF">QR680_005908</name>
</gene>
<comment type="caution">
    <text evidence="4">The sequence shown here is derived from an EMBL/GenBank/DDBJ whole genome shotgun (WGS) entry which is preliminary data.</text>
</comment>
<reference evidence="4" key="1">
    <citation type="submission" date="2023-06" db="EMBL/GenBank/DDBJ databases">
        <title>Genomic analysis of the entomopathogenic nematode Steinernema hermaphroditum.</title>
        <authorList>
            <person name="Schwarz E.M."/>
            <person name="Heppert J.K."/>
            <person name="Baniya A."/>
            <person name="Schwartz H.T."/>
            <person name="Tan C.-H."/>
            <person name="Antoshechkin I."/>
            <person name="Sternberg P.W."/>
            <person name="Goodrich-Blair H."/>
            <person name="Dillman A.R."/>
        </authorList>
    </citation>
    <scope>NUCLEOTIDE SEQUENCE</scope>
    <source>
        <strain evidence="4">PS9179</strain>
        <tissue evidence="4">Whole animal</tissue>
    </source>
</reference>
<evidence type="ECO:0000313" key="5">
    <source>
        <dbReference type="Proteomes" id="UP001175271"/>
    </source>
</evidence>
<proteinExistence type="inferred from homology"/>
<protein>
    <recommendedName>
        <fullName evidence="3">CCAAT-binding factor domain-containing protein</fullName>
    </recommendedName>
</protein>
<organism evidence="4 5">
    <name type="scientific">Steinernema hermaphroditum</name>
    <dbReference type="NCBI Taxonomy" id="289476"/>
    <lineage>
        <taxon>Eukaryota</taxon>
        <taxon>Metazoa</taxon>
        <taxon>Ecdysozoa</taxon>
        <taxon>Nematoda</taxon>
        <taxon>Chromadorea</taxon>
        <taxon>Rhabditida</taxon>
        <taxon>Tylenchina</taxon>
        <taxon>Panagrolaimomorpha</taxon>
        <taxon>Strongyloidoidea</taxon>
        <taxon>Steinernematidae</taxon>
        <taxon>Steinernema</taxon>
    </lineage>
</organism>
<accession>A0AA39LW88</accession>